<sequence length="314" mass="33160">MTKLTGKDLHGLTVATVLPFHQDLSIDWDGYDAVLDYCATPDSIAAVLVNGHAGEGGALSDDERREVIRRTRARIGAKPLLAGVIAHCTTDAIAQAKLAEAEGADCAVIFPAIPLGGGASLTARAPSAYIRAIADAISIPVSLFEYPVTSGLGYGTQVLAELATIPQVIAVKEGSDTILAYDENVRALAKAAPDVAVLASNYNWFLPQLAIGCQGILSGLISLVPGLFADLWAAHRAGDLAALRQANDRLYPVVRAIYHEAPVMDMHTRMKTGLKAMGIIAHDHPRAPLMPILPEVEARILAGLEQAGLLRQEA</sequence>
<organism evidence="3 4">
    <name type="scientific">Paracoccus laeviglucosivorans</name>
    <dbReference type="NCBI Taxonomy" id="1197861"/>
    <lineage>
        <taxon>Bacteria</taxon>
        <taxon>Pseudomonadati</taxon>
        <taxon>Pseudomonadota</taxon>
        <taxon>Alphaproteobacteria</taxon>
        <taxon>Rhodobacterales</taxon>
        <taxon>Paracoccaceae</taxon>
        <taxon>Paracoccus</taxon>
    </lineage>
</organism>
<dbReference type="Gene3D" id="3.20.20.70">
    <property type="entry name" value="Aldolase class I"/>
    <property type="match status" value="1"/>
</dbReference>
<evidence type="ECO:0000313" key="4">
    <source>
        <dbReference type="Proteomes" id="UP000319014"/>
    </source>
</evidence>
<dbReference type="GO" id="GO:0008840">
    <property type="term" value="F:4-hydroxy-tetrahydrodipicolinate synthase activity"/>
    <property type="evidence" value="ECO:0007669"/>
    <property type="project" value="TreeGrafter"/>
</dbReference>
<dbReference type="RefSeq" id="WP_142664675.1">
    <property type="nucleotide sequence ID" value="NZ_FXTK01000025.1"/>
</dbReference>
<accession>A0A521FKL7</accession>
<dbReference type="Pfam" id="PF00701">
    <property type="entry name" value="DHDPS"/>
    <property type="match status" value="1"/>
</dbReference>
<dbReference type="SUPFAM" id="SSF51569">
    <property type="entry name" value="Aldolase"/>
    <property type="match status" value="1"/>
</dbReference>
<name>A0A521FKL7_9RHOB</name>
<dbReference type="SMART" id="SM01130">
    <property type="entry name" value="DHDPS"/>
    <property type="match status" value="1"/>
</dbReference>
<evidence type="ECO:0000256" key="1">
    <source>
        <dbReference type="ARBA" id="ARBA00023239"/>
    </source>
</evidence>
<dbReference type="AlphaFoldDB" id="A0A521FKL7"/>
<dbReference type="InterPro" id="IPR013785">
    <property type="entry name" value="Aldolase_TIM"/>
</dbReference>
<keyword evidence="4" id="KW-1185">Reference proteome</keyword>
<dbReference type="EMBL" id="FXTK01000025">
    <property type="protein sequence ID" value="SMO96584.1"/>
    <property type="molecule type" value="Genomic_DNA"/>
</dbReference>
<dbReference type="PANTHER" id="PTHR12128">
    <property type="entry name" value="DIHYDRODIPICOLINATE SYNTHASE"/>
    <property type="match status" value="1"/>
</dbReference>
<proteinExistence type="inferred from homology"/>
<evidence type="ECO:0000256" key="2">
    <source>
        <dbReference type="PIRNR" id="PIRNR001365"/>
    </source>
</evidence>
<dbReference type="CDD" id="cd00408">
    <property type="entry name" value="DHDPS-like"/>
    <property type="match status" value="1"/>
</dbReference>
<gene>
    <name evidence="3" type="ORF">SAMN06265221_1256</name>
</gene>
<dbReference type="OrthoDB" id="9796205at2"/>
<comment type="similarity">
    <text evidence="2">Belongs to the DapA family.</text>
</comment>
<dbReference type="Proteomes" id="UP000319014">
    <property type="component" value="Unassembled WGS sequence"/>
</dbReference>
<dbReference type="InterPro" id="IPR002220">
    <property type="entry name" value="DapA-like"/>
</dbReference>
<protein>
    <submittedName>
        <fullName evidence="3">4-hydroxy-tetrahydrodipicolinate synthase</fullName>
    </submittedName>
</protein>
<dbReference type="PIRSF" id="PIRSF001365">
    <property type="entry name" value="DHDPS"/>
    <property type="match status" value="1"/>
</dbReference>
<dbReference type="PANTHER" id="PTHR12128:SF72">
    <property type="entry name" value="DIHYDRODIPICOLINATE SYNTHASE"/>
    <property type="match status" value="1"/>
</dbReference>
<evidence type="ECO:0000313" key="3">
    <source>
        <dbReference type="EMBL" id="SMO96584.1"/>
    </source>
</evidence>
<keyword evidence="1 2" id="KW-0456">Lyase</keyword>
<reference evidence="3 4" key="1">
    <citation type="submission" date="2017-05" db="EMBL/GenBank/DDBJ databases">
        <authorList>
            <person name="Varghese N."/>
            <person name="Submissions S."/>
        </authorList>
    </citation>
    <scope>NUCLEOTIDE SEQUENCE [LARGE SCALE GENOMIC DNA]</scope>
    <source>
        <strain evidence="3 4">DSM 100094</strain>
    </source>
</reference>